<gene>
    <name evidence="2" type="ORF">ACFQSB_36320</name>
</gene>
<dbReference type="EMBL" id="JBHTCG010000043">
    <property type="protein sequence ID" value="MFC7387720.1"/>
    <property type="molecule type" value="Genomic_DNA"/>
</dbReference>
<dbReference type="RefSeq" id="WP_380831543.1">
    <property type="nucleotide sequence ID" value="NZ_JBHTCG010000043.1"/>
</dbReference>
<reference evidence="3" key="1">
    <citation type="journal article" date="2019" name="Int. J. Syst. Evol. Microbiol.">
        <title>The Global Catalogue of Microorganisms (GCM) 10K type strain sequencing project: providing services to taxonomists for standard genome sequencing and annotation.</title>
        <authorList>
            <consortium name="The Broad Institute Genomics Platform"/>
            <consortium name="The Broad Institute Genome Sequencing Center for Infectious Disease"/>
            <person name="Wu L."/>
            <person name="Ma J."/>
        </authorList>
    </citation>
    <scope>NUCLEOTIDE SEQUENCE [LARGE SCALE GENOMIC DNA]</scope>
    <source>
        <strain evidence="3">CECT 7649</strain>
    </source>
</reference>
<keyword evidence="3" id="KW-1185">Reference proteome</keyword>
<dbReference type="Proteomes" id="UP001596496">
    <property type="component" value="Unassembled WGS sequence"/>
</dbReference>
<evidence type="ECO:0000313" key="3">
    <source>
        <dbReference type="Proteomes" id="UP001596496"/>
    </source>
</evidence>
<proteinExistence type="predicted"/>
<evidence type="ECO:0000313" key="2">
    <source>
        <dbReference type="EMBL" id="MFC7387720.1"/>
    </source>
</evidence>
<organism evidence="2 3">
    <name type="scientific">Sphaerisporangium rhizosphaerae</name>
    <dbReference type="NCBI Taxonomy" id="2269375"/>
    <lineage>
        <taxon>Bacteria</taxon>
        <taxon>Bacillati</taxon>
        <taxon>Actinomycetota</taxon>
        <taxon>Actinomycetes</taxon>
        <taxon>Streptosporangiales</taxon>
        <taxon>Streptosporangiaceae</taxon>
        <taxon>Sphaerisporangium</taxon>
    </lineage>
</organism>
<protein>
    <submittedName>
        <fullName evidence="2">Uncharacterized protein</fullName>
    </submittedName>
</protein>
<name>A0ABW2PI58_9ACTN</name>
<feature type="region of interest" description="Disordered" evidence="1">
    <location>
        <begin position="1"/>
        <end position="26"/>
    </location>
</feature>
<comment type="caution">
    <text evidence="2">The sequence shown here is derived from an EMBL/GenBank/DDBJ whole genome shotgun (WGS) entry which is preliminary data.</text>
</comment>
<accession>A0ABW2PI58</accession>
<feature type="compositionally biased region" description="Basic and acidic residues" evidence="1">
    <location>
        <begin position="1"/>
        <end position="10"/>
    </location>
</feature>
<sequence>MTDDPRRGRTDPAAVPADGQAYRPRRFQMRRARRRLAEEVQDLRTPSGRRMLPY</sequence>
<evidence type="ECO:0000256" key="1">
    <source>
        <dbReference type="SAM" id="MobiDB-lite"/>
    </source>
</evidence>